<sequence length="187" mass="19936">MATVCREFKDGLRPVVVEEAVGESLVLLLLVELACVLLLLLLELLFPGLVPFWLSTVATELEPFVAVGALLLEVDVELLLVLTIVKAVVFAGTVEAAVVVAAGAVAAAHNNPNAVAVVADVADTTVVVYVADCAVECPDRQRDVVDIVAGEDDVAEMWPLRALDKRVYNDGLDCLNVLFTGDNLCFY</sequence>
<accession>A0A0L0BUC0</accession>
<evidence type="ECO:0000313" key="3">
    <source>
        <dbReference type="Proteomes" id="UP000037069"/>
    </source>
</evidence>
<reference evidence="2 3" key="1">
    <citation type="journal article" date="2015" name="Nat. Commun.">
        <title>Lucilia cuprina genome unlocks parasitic fly biology to underpin future interventions.</title>
        <authorList>
            <person name="Anstead C.A."/>
            <person name="Korhonen P.K."/>
            <person name="Young N.D."/>
            <person name="Hall R.S."/>
            <person name="Jex A.R."/>
            <person name="Murali S.C."/>
            <person name="Hughes D.S."/>
            <person name="Lee S.F."/>
            <person name="Perry T."/>
            <person name="Stroehlein A.J."/>
            <person name="Ansell B.R."/>
            <person name="Breugelmans B."/>
            <person name="Hofmann A."/>
            <person name="Qu J."/>
            <person name="Dugan S."/>
            <person name="Lee S.L."/>
            <person name="Chao H."/>
            <person name="Dinh H."/>
            <person name="Han Y."/>
            <person name="Doddapaneni H.V."/>
            <person name="Worley K.C."/>
            <person name="Muzny D.M."/>
            <person name="Ioannidis P."/>
            <person name="Waterhouse R.M."/>
            <person name="Zdobnov E.M."/>
            <person name="James P.J."/>
            <person name="Bagnall N.H."/>
            <person name="Kotze A.C."/>
            <person name="Gibbs R.A."/>
            <person name="Richards S."/>
            <person name="Batterham P."/>
            <person name="Gasser R.B."/>
        </authorList>
    </citation>
    <scope>NUCLEOTIDE SEQUENCE [LARGE SCALE GENOMIC DNA]</scope>
    <source>
        <strain evidence="2 3">LS</strain>
        <tissue evidence="2">Full body</tissue>
    </source>
</reference>
<dbReference type="EMBL" id="JRES01001322">
    <property type="protein sequence ID" value="KNC23642.1"/>
    <property type="molecule type" value="Genomic_DNA"/>
</dbReference>
<protein>
    <submittedName>
        <fullName evidence="2">Uncharacterized protein</fullName>
    </submittedName>
</protein>
<keyword evidence="3" id="KW-1185">Reference proteome</keyword>
<proteinExistence type="predicted"/>
<dbReference type="Proteomes" id="UP000037069">
    <property type="component" value="Unassembled WGS sequence"/>
</dbReference>
<name>A0A0L0BUC0_LUCCU</name>
<organism evidence="2 3">
    <name type="scientific">Lucilia cuprina</name>
    <name type="common">Green bottle fly</name>
    <name type="synonym">Australian sheep blowfly</name>
    <dbReference type="NCBI Taxonomy" id="7375"/>
    <lineage>
        <taxon>Eukaryota</taxon>
        <taxon>Metazoa</taxon>
        <taxon>Ecdysozoa</taxon>
        <taxon>Arthropoda</taxon>
        <taxon>Hexapoda</taxon>
        <taxon>Insecta</taxon>
        <taxon>Pterygota</taxon>
        <taxon>Neoptera</taxon>
        <taxon>Endopterygota</taxon>
        <taxon>Diptera</taxon>
        <taxon>Brachycera</taxon>
        <taxon>Muscomorpha</taxon>
        <taxon>Oestroidea</taxon>
        <taxon>Calliphoridae</taxon>
        <taxon>Luciliinae</taxon>
        <taxon>Lucilia</taxon>
    </lineage>
</organism>
<dbReference type="AlphaFoldDB" id="A0A0L0BUC0"/>
<comment type="caution">
    <text evidence="2">The sequence shown here is derived from an EMBL/GenBank/DDBJ whole genome shotgun (WGS) entry which is preliminary data.</text>
</comment>
<feature type="transmembrane region" description="Helical" evidence="1">
    <location>
        <begin position="25"/>
        <end position="45"/>
    </location>
</feature>
<evidence type="ECO:0000256" key="1">
    <source>
        <dbReference type="SAM" id="Phobius"/>
    </source>
</evidence>
<feature type="transmembrane region" description="Helical" evidence="1">
    <location>
        <begin position="78"/>
        <end position="105"/>
    </location>
</feature>
<gene>
    <name evidence="2" type="ORF">FF38_13239</name>
</gene>
<evidence type="ECO:0000313" key="2">
    <source>
        <dbReference type="EMBL" id="KNC23642.1"/>
    </source>
</evidence>
<keyword evidence="1" id="KW-0812">Transmembrane</keyword>
<keyword evidence="1" id="KW-1133">Transmembrane helix</keyword>
<keyword evidence="1" id="KW-0472">Membrane</keyword>